<dbReference type="Proteomes" id="UP000036681">
    <property type="component" value="Unplaced"/>
</dbReference>
<evidence type="ECO:0000313" key="3">
    <source>
        <dbReference type="WBParaSite" id="ALUE_0001844301-mRNA-1"/>
    </source>
</evidence>
<sequence>MHLIRSLTSVAFLSSHSSNIVAETVYLIIASYIIRIFLVSS</sequence>
<keyword evidence="1" id="KW-0472">Membrane</keyword>
<feature type="transmembrane region" description="Helical" evidence="1">
    <location>
        <begin position="20"/>
        <end position="38"/>
    </location>
</feature>
<keyword evidence="1" id="KW-0812">Transmembrane</keyword>
<organism evidence="2 3">
    <name type="scientific">Ascaris lumbricoides</name>
    <name type="common">Giant roundworm</name>
    <dbReference type="NCBI Taxonomy" id="6252"/>
    <lineage>
        <taxon>Eukaryota</taxon>
        <taxon>Metazoa</taxon>
        <taxon>Ecdysozoa</taxon>
        <taxon>Nematoda</taxon>
        <taxon>Chromadorea</taxon>
        <taxon>Rhabditida</taxon>
        <taxon>Spirurina</taxon>
        <taxon>Ascaridomorpha</taxon>
        <taxon>Ascaridoidea</taxon>
        <taxon>Ascarididae</taxon>
        <taxon>Ascaris</taxon>
    </lineage>
</organism>
<accession>A0A0M3IIQ0</accession>
<dbReference type="WBParaSite" id="ALUE_0001844301-mRNA-1">
    <property type="protein sequence ID" value="ALUE_0001844301-mRNA-1"/>
    <property type="gene ID" value="ALUE_0001844301"/>
</dbReference>
<keyword evidence="1" id="KW-1133">Transmembrane helix</keyword>
<reference evidence="3" key="1">
    <citation type="submission" date="2017-02" db="UniProtKB">
        <authorList>
            <consortium name="WormBaseParasite"/>
        </authorList>
    </citation>
    <scope>IDENTIFICATION</scope>
</reference>
<evidence type="ECO:0000256" key="1">
    <source>
        <dbReference type="SAM" id="Phobius"/>
    </source>
</evidence>
<keyword evidence="2" id="KW-1185">Reference proteome</keyword>
<name>A0A0M3IIQ0_ASCLU</name>
<proteinExistence type="predicted"/>
<dbReference type="AlphaFoldDB" id="A0A0M3IIQ0"/>
<evidence type="ECO:0000313" key="2">
    <source>
        <dbReference type="Proteomes" id="UP000036681"/>
    </source>
</evidence>
<protein>
    <submittedName>
        <fullName evidence="3">Uncharacterized protein</fullName>
    </submittedName>
</protein>